<dbReference type="AlphaFoldDB" id="A0A3B0YAG5"/>
<name>A0A3B0YAG5_9ZZZZ</name>
<dbReference type="SUPFAM" id="SSF52402">
    <property type="entry name" value="Adenine nucleotide alpha hydrolases-like"/>
    <property type="match status" value="1"/>
</dbReference>
<dbReference type="InterPro" id="IPR033738">
    <property type="entry name" value="AsnB_N"/>
</dbReference>
<dbReference type="EC" id="6.3.5.4" evidence="6"/>
<dbReference type="SUPFAM" id="SSF56235">
    <property type="entry name" value="N-terminal nucleophile aminohydrolases (Ntn hydrolases)"/>
    <property type="match status" value="1"/>
</dbReference>
<dbReference type="Gene3D" id="3.60.20.10">
    <property type="entry name" value="Glutamine Phosphoribosylpyrophosphate, subunit 1, domain 1"/>
    <property type="match status" value="1"/>
</dbReference>
<dbReference type="InterPro" id="IPR006426">
    <property type="entry name" value="Asn_synth_AEB"/>
</dbReference>
<dbReference type="InterPro" id="IPR017932">
    <property type="entry name" value="GATase_2_dom"/>
</dbReference>
<dbReference type="GO" id="GO:0004066">
    <property type="term" value="F:asparagine synthase (glutamine-hydrolyzing) activity"/>
    <property type="evidence" value="ECO:0007669"/>
    <property type="project" value="UniProtKB-EC"/>
</dbReference>
<evidence type="ECO:0000256" key="1">
    <source>
        <dbReference type="ARBA" id="ARBA00005752"/>
    </source>
</evidence>
<dbReference type="GO" id="GO:0005829">
    <property type="term" value="C:cytosol"/>
    <property type="evidence" value="ECO:0007669"/>
    <property type="project" value="TreeGrafter"/>
</dbReference>
<gene>
    <name evidence="6" type="ORF">MNBD_GAMMA12-1705</name>
</gene>
<dbReference type="EMBL" id="UOFL01000036">
    <property type="protein sequence ID" value="VAW72302.1"/>
    <property type="molecule type" value="Genomic_DNA"/>
</dbReference>
<dbReference type="PANTHER" id="PTHR43284:SF1">
    <property type="entry name" value="ASPARAGINE SYNTHETASE"/>
    <property type="match status" value="1"/>
</dbReference>
<evidence type="ECO:0000256" key="2">
    <source>
        <dbReference type="ARBA" id="ARBA00022741"/>
    </source>
</evidence>
<comment type="similarity">
    <text evidence="1">Belongs to the asparagine synthetase family.</text>
</comment>
<dbReference type="PROSITE" id="PS51278">
    <property type="entry name" value="GATASE_TYPE_2"/>
    <property type="match status" value="1"/>
</dbReference>
<evidence type="ECO:0000313" key="6">
    <source>
        <dbReference type="EMBL" id="VAW72302.1"/>
    </source>
</evidence>
<evidence type="ECO:0000259" key="5">
    <source>
        <dbReference type="PROSITE" id="PS51278"/>
    </source>
</evidence>
<dbReference type="PIRSF" id="PIRSF001589">
    <property type="entry name" value="Asn_synthetase_glu-h"/>
    <property type="match status" value="1"/>
</dbReference>
<dbReference type="CDD" id="cd00712">
    <property type="entry name" value="AsnB"/>
    <property type="match status" value="1"/>
</dbReference>
<accession>A0A3B0YAG5</accession>
<proteinExistence type="inferred from homology"/>
<sequence length="634" mass="71720">MCGIAGWFKHSTLNQAFNKNDATSTLNSMIMAIKHRGPDGQGIFLTEQIGLGHVRLSIIDLESGQQPMSSYDDTIVISFNGEIYNYQELRQQLKGQGYPFKTHSDTEVIIAIYQSKGITGFNLLRGMFAFVLWDKKSGSAFLVRDPSGIKPLFIAINQQQLLFGSEAKAILAHPDYHAELSTSSLHALMNFRYLPAEQSLFKGIKQLSPGEILHWRIDGTISHSKILFAEPARTDILSALEDSVRAHFTADVEVACYLSGGIDSAAICALGQKSLTNDKPLQTFTLEAGDDPHEANYAQRSAQILNLVNHRKAILFNPEKSLAEMLWHLEVPKINSLQIKLLAQFAASKVKVCLSGLGGDEAFYGYNVHRFMHQAQQLSRFLPGVTHRIAGLVGEKLSQFLSAAPYSETSRKFGIVKHLSCWPKVYALMRNIWDSPKLRQQIYGQRMLDSSLPDCHQLLENIWPTNADPVTALAEFESRHKMVNDLLWQEDRMSMACGLEVRVPFVDQPLISSVQQLNRQQLMIAGKPKSFLKELLQPLLGKEIIQRRKSGFQVSSPDFYHQHLSSMAEQWLSPDKVTTYGLFNPDFIKKILRLKPTKKLRWHYFILYLMLLTHIWLELFENGIHHSECQTHAT</sequence>
<evidence type="ECO:0000256" key="4">
    <source>
        <dbReference type="ARBA" id="ARBA00022962"/>
    </source>
</evidence>
<keyword evidence="4" id="KW-0315">Glutamine amidotransferase</keyword>
<reference evidence="6" key="1">
    <citation type="submission" date="2018-06" db="EMBL/GenBank/DDBJ databases">
        <authorList>
            <person name="Zhirakovskaya E."/>
        </authorList>
    </citation>
    <scope>NUCLEOTIDE SEQUENCE</scope>
</reference>
<keyword evidence="6" id="KW-0436">Ligase</keyword>
<evidence type="ECO:0000256" key="3">
    <source>
        <dbReference type="ARBA" id="ARBA00022840"/>
    </source>
</evidence>
<dbReference type="CDD" id="cd01991">
    <property type="entry name" value="Asn_synthase_B_C"/>
    <property type="match status" value="1"/>
</dbReference>
<dbReference type="PANTHER" id="PTHR43284">
    <property type="entry name" value="ASPARAGINE SYNTHETASE (GLUTAMINE-HYDROLYZING)"/>
    <property type="match status" value="1"/>
</dbReference>
<dbReference type="InterPro" id="IPR051786">
    <property type="entry name" value="ASN_synthetase/amidase"/>
</dbReference>
<dbReference type="InterPro" id="IPR029055">
    <property type="entry name" value="Ntn_hydrolases_N"/>
</dbReference>
<dbReference type="InterPro" id="IPR001962">
    <property type="entry name" value="Asn_synthase"/>
</dbReference>
<dbReference type="Pfam" id="PF00733">
    <property type="entry name" value="Asn_synthase"/>
    <property type="match status" value="1"/>
</dbReference>
<dbReference type="NCBIfam" id="TIGR01536">
    <property type="entry name" value="asn_synth_AEB"/>
    <property type="match status" value="1"/>
</dbReference>
<dbReference type="Gene3D" id="3.40.50.620">
    <property type="entry name" value="HUPs"/>
    <property type="match status" value="2"/>
</dbReference>
<dbReference type="GO" id="GO:0005524">
    <property type="term" value="F:ATP binding"/>
    <property type="evidence" value="ECO:0007669"/>
    <property type="project" value="UniProtKB-KW"/>
</dbReference>
<dbReference type="Pfam" id="PF13537">
    <property type="entry name" value="GATase_7"/>
    <property type="match status" value="1"/>
</dbReference>
<dbReference type="InterPro" id="IPR014729">
    <property type="entry name" value="Rossmann-like_a/b/a_fold"/>
</dbReference>
<protein>
    <submittedName>
        <fullName evidence="6">Asparagine synthetase [glutamine-hydrolyzing]</fullName>
        <ecNumber evidence="6">6.3.5.4</ecNumber>
    </submittedName>
</protein>
<dbReference type="GO" id="GO:0006529">
    <property type="term" value="P:asparagine biosynthetic process"/>
    <property type="evidence" value="ECO:0007669"/>
    <property type="project" value="InterPro"/>
</dbReference>
<keyword evidence="3" id="KW-0067">ATP-binding</keyword>
<keyword evidence="2" id="KW-0547">Nucleotide-binding</keyword>
<feature type="domain" description="Glutamine amidotransferase type-2" evidence="5">
    <location>
        <begin position="2"/>
        <end position="218"/>
    </location>
</feature>
<organism evidence="6">
    <name type="scientific">hydrothermal vent metagenome</name>
    <dbReference type="NCBI Taxonomy" id="652676"/>
    <lineage>
        <taxon>unclassified sequences</taxon>
        <taxon>metagenomes</taxon>
        <taxon>ecological metagenomes</taxon>
    </lineage>
</organism>